<evidence type="ECO:0000259" key="1">
    <source>
        <dbReference type="PROSITE" id="PS50943"/>
    </source>
</evidence>
<dbReference type="Pfam" id="PF01381">
    <property type="entry name" value="HTH_3"/>
    <property type="match status" value="1"/>
</dbReference>
<dbReference type="InterPro" id="IPR010982">
    <property type="entry name" value="Lambda_DNA-bd_dom_sf"/>
</dbReference>
<name>A0A6J6FQ09_9ZZZZ</name>
<accession>A0A6J6FQ09</accession>
<dbReference type="SUPFAM" id="SSF47413">
    <property type="entry name" value="lambda repressor-like DNA-binding domains"/>
    <property type="match status" value="1"/>
</dbReference>
<dbReference type="GO" id="GO:0003677">
    <property type="term" value="F:DNA binding"/>
    <property type="evidence" value="ECO:0007669"/>
    <property type="project" value="InterPro"/>
</dbReference>
<proteinExistence type="predicted"/>
<dbReference type="CDD" id="cd00093">
    <property type="entry name" value="HTH_XRE"/>
    <property type="match status" value="1"/>
</dbReference>
<dbReference type="InterPro" id="IPR001387">
    <property type="entry name" value="Cro/C1-type_HTH"/>
</dbReference>
<reference evidence="2" key="1">
    <citation type="submission" date="2020-05" db="EMBL/GenBank/DDBJ databases">
        <authorList>
            <person name="Chiriac C."/>
            <person name="Salcher M."/>
            <person name="Ghai R."/>
            <person name="Kavagutti S V."/>
        </authorList>
    </citation>
    <scope>NUCLEOTIDE SEQUENCE</scope>
</reference>
<dbReference type="EMBL" id="CAEZSR010000194">
    <property type="protein sequence ID" value="CAB4586598.1"/>
    <property type="molecule type" value="Genomic_DNA"/>
</dbReference>
<protein>
    <submittedName>
        <fullName evidence="2">Unannotated protein</fullName>
    </submittedName>
</protein>
<gene>
    <name evidence="2" type="ORF">UFOPK1493_03465</name>
</gene>
<feature type="domain" description="HTH cro/C1-type" evidence="1">
    <location>
        <begin position="7"/>
        <end position="61"/>
    </location>
</feature>
<sequence>METSTIVRDVRTRTGLSQRALADVAGTSGPTIADYESGRKEPRLSTLSRIAEAGGLELELRVVPSRHERALGRQRRLRLAIAAATAVRVHEQWDEARSMALEQLDLLEVNGRGASNARWVERWRRAVDEGPDAVSRVLLRSGEDGDDLRQVAPFAGLLSDGERRLVLAAVSAIGS</sequence>
<dbReference type="AlphaFoldDB" id="A0A6J6FQ09"/>
<dbReference type="Gene3D" id="1.10.260.40">
    <property type="entry name" value="lambda repressor-like DNA-binding domains"/>
    <property type="match status" value="1"/>
</dbReference>
<organism evidence="2">
    <name type="scientific">freshwater metagenome</name>
    <dbReference type="NCBI Taxonomy" id="449393"/>
    <lineage>
        <taxon>unclassified sequences</taxon>
        <taxon>metagenomes</taxon>
        <taxon>ecological metagenomes</taxon>
    </lineage>
</organism>
<dbReference type="PROSITE" id="PS50943">
    <property type="entry name" value="HTH_CROC1"/>
    <property type="match status" value="1"/>
</dbReference>
<dbReference type="SMART" id="SM00530">
    <property type="entry name" value="HTH_XRE"/>
    <property type="match status" value="1"/>
</dbReference>
<evidence type="ECO:0000313" key="2">
    <source>
        <dbReference type="EMBL" id="CAB4586598.1"/>
    </source>
</evidence>